<dbReference type="Proteomes" id="UP000319852">
    <property type="component" value="Chromosome"/>
</dbReference>
<organism evidence="1 2">
    <name type="scientific">Adhaeretor mobilis</name>
    <dbReference type="NCBI Taxonomy" id="1930276"/>
    <lineage>
        <taxon>Bacteria</taxon>
        <taxon>Pseudomonadati</taxon>
        <taxon>Planctomycetota</taxon>
        <taxon>Planctomycetia</taxon>
        <taxon>Pirellulales</taxon>
        <taxon>Lacipirellulaceae</taxon>
        <taxon>Adhaeretor</taxon>
    </lineage>
</organism>
<evidence type="ECO:0000313" key="2">
    <source>
        <dbReference type="Proteomes" id="UP000319852"/>
    </source>
</evidence>
<dbReference type="EMBL" id="CP036263">
    <property type="protein sequence ID" value="QDS99596.1"/>
    <property type="molecule type" value="Genomic_DNA"/>
</dbReference>
<evidence type="ECO:0000313" key="1">
    <source>
        <dbReference type="EMBL" id="QDS99596.1"/>
    </source>
</evidence>
<gene>
    <name evidence="1" type="ORF">HG15A2_29220</name>
</gene>
<protein>
    <submittedName>
        <fullName evidence="1">Uncharacterized protein</fullName>
    </submittedName>
</protein>
<reference evidence="1 2" key="1">
    <citation type="submission" date="2019-02" db="EMBL/GenBank/DDBJ databases">
        <title>Deep-cultivation of Planctomycetes and their phenomic and genomic characterization uncovers novel biology.</title>
        <authorList>
            <person name="Wiegand S."/>
            <person name="Jogler M."/>
            <person name="Boedeker C."/>
            <person name="Pinto D."/>
            <person name="Vollmers J."/>
            <person name="Rivas-Marin E."/>
            <person name="Kohn T."/>
            <person name="Peeters S.H."/>
            <person name="Heuer A."/>
            <person name="Rast P."/>
            <person name="Oberbeckmann S."/>
            <person name="Bunk B."/>
            <person name="Jeske O."/>
            <person name="Meyerdierks A."/>
            <person name="Storesund J.E."/>
            <person name="Kallscheuer N."/>
            <person name="Luecker S."/>
            <person name="Lage O.M."/>
            <person name="Pohl T."/>
            <person name="Merkel B.J."/>
            <person name="Hornburger P."/>
            <person name="Mueller R.-W."/>
            <person name="Bruemmer F."/>
            <person name="Labrenz M."/>
            <person name="Spormann A.M."/>
            <person name="Op den Camp H."/>
            <person name="Overmann J."/>
            <person name="Amann R."/>
            <person name="Jetten M.S.M."/>
            <person name="Mascher T."/>
            <person name="Medema M.H."/>
            <person name="Devos D.P."/>
            <person name="Kaster A.-K."/>
            <person name="Ovreas L."/>
            <person name="Rohde M."/>
            <person name="Galperin M.Y."/>
            <person name="Jogler C."/>
        </authorList>
    </citation>
    <scope>NUCLEOTIDE SEQUENCE [LARGE SCALE GENOMIC DNA]</scope>
    <source>
        <strain evidence="1 2">HG15A2</strain>
    </source>
</reference>
<keyword evidence="2" id="KW-1185">Reference proteome</keyword>
<dbReference type="OrthoDB" id="1102235at2"/>
<dbReference type="AlphaFoldDB" id="A0A517MXI9"/>
<dbReference type="RefSeq" id="WP_145060789.1">
    <property type="nucleotide sequence ID" value="NZ_CP036263.1"/>
</dbReference>
<accession>A0A517MXI9</accession>
<sequence length="95" mass="10968">MYRLKAIFGGKLTSRKLCHQQIEARLRCQILNRFTQLGMPLVQWNQATRPSREARHEEGHSSQAWQAYQEATTDNVAKANGCPLRRQEVWTTLAS</sequence>
<name>A0A517MXI9_9BACT</name>
<dbReference type="KEGG" id="amob:HG15A2_29220"/>
<proteinExistence type="predicted"/>